<dbReference type="GO" id="GO:0061630">
    <property type="term" value="F:ubiquitin protein ligase activity"/>
    <property type="evidence" value="ECO:0007669"/>
    <property type="project" value="TreeGrafter"/>
</dbReference>
<feature type="compositionally biased region" description="Basic and acidic residues" evidence="5">
    <location>
        <begin position="454"/>
        <end position="470"/>
    </location>
</feature>
<dbReference type="PANTHER" id="PTHR46569">
    <property type="entry name" value="E3 UBIQUITIN-PROTEIN LIGASE TRAIP"/>
    <property type="match status" value="1"/>
</dbReference>
<feature type="domain" description="RING-type" evidence="6">
    <location>
        <begin position="9"/>
        <end position="50"/>
    </location>
</feature>
<accession>A0A1B0AV33</accession>
<keyword evidence="1 3" id="KW-0479">Metal-binding</keyword>
<dbReference type="GO" id="GO:0008270">
    <property type="term" value="F:zinc ion binding"/>
    <property type="evidence" value="ECO:0007669"/>
    <property type="project" value="UniProtKB-KW"/>
</dbReference>
<dbReference type="InterPro" id="IPR001841">
    <property type="entry name" value="Znf_RING"/>
</dbReference>
<evidence type="ECO:0000256" key="1">
    <source>
        <dbReference type="ARBA" id="ARBA00022771"/>
    </source>
</evidence>
<reference evidence="7" key="2">
    <citation type="submission" date="2020-05" db="UniProtKB">
        <authorList>
            <consortium name="EnsemblMetazoa"/>
        </authorList>
    </citation>
    <scope>IDENTIFICATION</scope>
    <source>
        <strain evidence="7">IAEA</strain>
    </source>
</reference>
<dbReference type="SMART" id="SM00184">
    <property type="entry name" value="RING"/>
    <property type="match status" value="1"/>
</dbReference>
<protein>
    <recommendedName>
        <fullName evidence="6">RING-type domain-containing protein</fullName>
    </recommendedName>
</protein>
<dbReference type="GO" id="GO:0005634">
    <property type="term" value="C:nucleus"/>
    <property type="evidence" value="ECO:0007669"/>
    <property type="project" value="TreeGrafter"/>
</dbReference>
<keyword evidence="8" id="KW-1185">Reference proteome</keyword>
<keyword evidence="1 3" id="KW-0863">Zinc-finger</keyword>
<dbReference type="InterPro" id="IPR013083">
    <property type="entry name" value="Znf_RING/FYVE/PHD"/>
</dbReference>
<reference evidence="8" key="1">
    <citation type="submission" date="2015-01" db="EMBL/GenBank/DDBJ databases">
        <authorList>
            <person name="Aksoy S."/>
            <person name="Warren W."/>
            <person name="Wilson R.K."/>
        </authorList>
    </citation>
    <scope>NUCLEOTIDE SEQUENCE [LARGE SCALE GENOMIC DNA]</scope>
    <source>
        <strain evidence="8">IAEA</strain>
    </source>
</reference>
<evidence type="ECO:0000256" key="5">
    <source>
        <dbReference type="SAM" id="MobiDB-lite"/>
    </source>
</evidence>
<dbReference type="VEuPathDB" id="VectorBase:GPPI009688"/>
<organism evidence="7 8">
    <name type="scientific">Glossina palpalis gambiensis</name>
    <dbReference type="NCBI Taxonomy" id="67801"/>
    <lineage>
        <taxon>Eukaryota</taxon>
        <taxon>Metazoa</taxon>
        <taxon>Ecdysozoa</taxon>
        <taxon>Arthropoda</taxon>
        <taxon>Hexapoda</taxon>
        <taxon>Insecta</taxon>
        <taxon>Pterygota</taxon>
        <taxon>Neoptera</taxon>
        <taxon>Endopterygota</taxon>
        <taxon>Diptera</taxon>
        <taxon>Brachycera</taxon>
        <taxon>Muscomorpha</taxon>
        <taxon>Hippoboscoidea</taxon>
        <taxon>Glossinidae</taxon>
        <taxon>Glossina</taxon>
    </lineage>
</organism>
<dbReference type="PANTHER" id="PTHR46569:SF1">
    <property type="entry name" value="E3 UBIQUITIN-PROTEIN LIGASE RFWD3-RELATED"/>
    <property type="match status" value="1"/>
</dbReference>
<dbReference type="AlphaFoldDB" id="A0A1B0AV33"/>
<dbReference type="Proteomes" id="UP000092460">
    <property type="component" value="Unassembled WGS sequence"/>
</dbReference>
<evidence type="ECO:0000313" key="8">
    <source>
        <dbReference type="Proteomes" id="UP000092460"/>
    </source>
</evidence>
<dbReference type="GO" id="GO:0031297">
    <property type="term" value="P:replication fork processing"/>
    <property type="evidence" value="ECO:0007669"/>
    <property type="project" value="TreeGrafter"/>
</dbReference>
<dbReference type="PROSITE" id="PS50089">
    <property type="entry name" value="ZF_RING_2"/>
    <property type="match status" value="1"/>
</dbReference>
<dbReference type="Gene3D" id="3.30.40.10">
    <property type="entry name" value="Zinc/RING finger domain, C3HC4 (zinc finger)"/>
    <property type="match status" value="1"/>
</dbReference>
<dbReference type="Pfam" id="PF13639">
    <property type="entry name" value="zf-RING_2"/>
    <property type="match status" value="1"/>
</dbReference>
<keyword evidence="4" id="KW-0175">Coiled coil</keyword>
<dbReference type="GO" id="GO:0016567">
    <property type="term" value="P:protein ubiquitination"/>
    <property type="evidence" value="ECO:0007669"/>
    <property type="project" value="TreeGrafter"/>
</dbReference>
<keyword evidence="2" id="KW-0862">Zinc</keyword>
<dbReference type="EnsemblMetazoa" id="GPPI009688-RA">
    <property type="protein sequence ID" value="GPPI009688-PA"/>
    <property type="gene ID" value="GPPI009688"/>
</dbReference>
<feature type="region of interest" description="Disordered" evidence="5">
    <location>
        <begin position="244"/>
        <end position="264"/>
    </location>
</feature>
<evidence type="ECO:0000256" key="3">
    <source>
        <dbReference type="PROSITE-ProRule" id="PRU00175"/>
    </source>
</evidence>
<dbReference type="STRING" id="67801.A0A1B0AV33"/>
<dbReference type="GO" id="GO:0090734">
    <property type="term" value="C:site of DNA damage"/>
    <property type="evidence" value="ECO:0007669"/>
    <property type="project" value="TreeGrafter"/>
</dbReference>
<sequence>MPATPVTTCTICAENFKATDTICNTSCGHVFHQDCLQNWRGRSSECPICRVQYANMQKLYLNFDEEAVDESVVNDLKAKLESCETKMEKIYDESNQKDLDFLQIQEQCTIAQEEIRRLNGELSKLKDSETNFLALQKQYTEAHESIKDLEEKNEYFSLQIEGKNREIRLRMLEISALKCTATGMETPVDGSDSILKQKLIIMEQKLGHVTAELQKEISISVQLSIDKMKLQSLVDQYGATKMEPTPLPNNIQKSNQVEQEKTMPTEKETIAKDITHVTSVVIKRFPSRHIRYPLVNIIIAFAATIDVEISAHDIHGVRLLEKQNIKFRSANIVSLLVQFKSSRLKTNFLNNRCKVKNHPEYGLVIIHEYMDDYTNTLFHYAKTKLKYYGFCNVVCENGQVMVSKGKKGNKRIHIKNTAQVDDMIPKYTECDKENVNENFPERLRAANSKSNLSAEKEETSKGESDLKYDEDFYAYYY</sequence>
<proteinExistence type="predicted"/>
<evidence type="ECO:0000256" key="2">
    <source>
        <dbReference type="ARBA" id="ARBA00022833"/>
    </source>
</evidence>
<feature type="compositionally biased region" description="Polar residues" evidence="5">
    <location>
        <begin position="248"/>
        <end position="257"/>
    </location>
</feature>
<evidence type="ECO:0000256" key="4">
    <source>
        <dbReference type="SAM" id="Coils"/>
    </source>
</evidence>
<feature type="coiled-coil region" evidence="4">
    <location>
        <begin position="73"/>
        <end position="166"/>
    </location>
</feature>
<evidence type="ECO:0000259" key="6">
    <source>
        <dbReference type="PROSITE" id="PS50089"/>
    </source>
</evidence>
<evidence type="ECO:0000313" key="7">
    <source>
        <dbReference type="EnsemblMetazoa" id="GPPI009688-PA"/>
    </source>
</evidence>
<name>A0A1B0AV33_9MUSC</name>
<feature type="region of interest" description="Disordered" evidence="5">
    <location>
        <begin position="446"/>
        <end position="470"/>
    </location>
</feature>
<dbReference type="EMBL" id="JXJN01003927">
    <property type="status" value="NOT_ANNOTATED_CDS"/>
    <property type="molecule type" value="Genomic_DNA"/>
</dbReference>
<dbReference type="InterPro" id="IPR052639">
    <property type="entry name" value="TRAIP_ubiq-protein_ligase"/>
</dbReference>
<dbReference type="SUPFAM" id="SSF57850">
    <property type="entry name" value="RING/U-box"/>
    <property type="match status" value="1"/>
</dbReference>